<feature type="domain" description="Fimbrial adhesin MrpH C-terminal" evidence="2">
    <location>
        <begin position="162"/>
        <end position="264"/>
    </location>
</feature>
<dbReference type="InterPro" id="IPR057010">
    <property type="entry name" value="MrpH_C"/>
</dbReference>
<keyword evidence="1" id="KW-0732">Signal</keyword>
<dbReference type="Pfam" id="PF24223">
    <property type="entry name" value="MrpH_C"/>
    <property type="match status" value="1"/>
</dbReference>
<feature type="chain" id="PRO_5034920041" description="Fimbrial adhesin MrpH C-terminal domain-containing protein" evidence="1">
    <location>
        <begin position="25"/>
        <end position="269"/>
    </location>
</feature>
<dbReference type="RefSeq" id="WP_058770722.1">
    <property type="nucleotide sequence ID" value="NZ_CP074350.1"/>
</dbReference>
<dbReference type="InterPro" id="IPR036937">
    <property type="entry name" value="Adhesion_dom_fimbrial_sf"/>
</dbReference>
<dbReference type="GO" id="GO:0009289">
    <property type="term" value="C:pilus"/>
    <property type="evidence" value="ECO:0007669"/>
    <property type="project" value="InterPro"/>
</dbReference>
<sequence>MLTGLVFRYLAFFAGLLLFFSAQAMEAPRVDGIRWVNASQVEITWSVVDVGMISGYARCNSSERTCAAGIGVSAWFIGHGTVFSAAGGPQIYVDQGESLASVAERFIRFNGRGGKFLRNSDTRYYSSYCGSFVTASATVTDYSGMVAPWAPCVNIPVVPVSCSVSGAALNINHGTLAPAAVNGAKASVNFSLFCNRDVNISFALAGGINILKLSNNISTLLSLANGSLNKPQLVRANVTTPFTLISTLSSTTPSPGNFTGSTVVFINYL</sequence>
<gene>
    <name evidence="3" type="ORF">SA3R_09765</name>
</gene>
<evidence type="ECO:0000313" key="3">
    <source>
        <dbReference type="EMBL" id="KTS68020.1"/>
    </source>
</evidence>
<reference evidence="3 4" key="1">
    <citation type="journal article" date="2016" name="Front. Microbiol.">
        <title>Genomic Resource of Rice Seed Associated Bacteria.</title>
        <authorList>
            <person name="Midha S."/>
            <person name="Bansal K."/>
            <person name="Sharma S."/>
            <person name="Kumar N."/>
            <person name="Patil P.P."/>
            <person name="Chaudhry V."/>
            <person name="Patil P.B."/>
        </authorList>
    </citation>
    <scope>NUCLEOTIDE SEQUENCE [LARGE SCALE GENOMIC DNA]</scope>
    <source>
        <strain evidence="3 4">SA3</strain>
    </source>
</reference>
<name>A0A8E1V9B3_9GAMM</name>
<dbReference type="AlphaFoldDB" id="A0A8E1V9B3"/>
<dbReference type="EMBL" id="LDSE01000019">
    <property type="protein sequence ID" value="KTS68020.1"/>
    <property type="molecule type" value="Genomic_DNA"/>
</dbReference>
<dbReference type="GO" id="GO:0007155">
    <property type="term" value="P:cell adhesion"/>
    <property type="evidence" value="ECO:0007669"/>
    <property type="project" value="InterPro"/>
</dbReference>
<dbReference type="Gene3D" id="2.60.40.1090">
    <property type="entry name" value="Fimbrial-type adhesion domain"/>
    <property type="match status" value="1"/>
</dbReference>
<feature type="signal peptide" evidence="1">
    <location>
        <begin position="1"/>
        <end position="24"/>
    </location>
</feature>
<organism evidence="3 4">
    <name type="scientific">Pantoea dispersa</name>
    <dbReference type="NCBI Taxonomy" id="59814"/>
    <lineage>
        <taxon>Bacteria</taxon>
        <taxon>Pseudomonadati</taxon>
        <taxon>Pseudomonadota</taxon>
        <taxon>Gammaproteobacteria</taxon>
        <taxon>Enterobacterales</taxon>
        <taxon>Erwiniaceae</taxon>
        <taxon>Pantoea</taxon>
    </lineage>
</organism>
<proteinExistence type="predicted"/>
<evidence type="ECO:0000259" key="2">
    <source>
        <dbReference type="Pfam" id="PF24223"/>
    </source>
</evidence>
<dbReference type="Proteomes" id="UP000071979">
    <property type="component" value="Unassembled WGS sequence"/>
</dbReference>
<protein>
    <recommendedName>
        <fullName evidence="2">Fimbrial adhesin MrpH C-terminal domain-containing protein</fullName>
    </recommendedName>
</protein>
<accession>A0A8E1V9B3</accession>
<evidence type="ECO:0000313" key="4">
    <source>
        <dbReference type="Proteomes" id="UP000071979"/>
    </source>
</evidence>
<evidence type="ECO:0000256" key="1">
    <source>
        <dbReference type="SAM" id="SignalP"/>
    </source>
</evidence>
<comment type="caution">
    <text evidence="3">The sequence shown here is derived from an EMBL/GenBank/DDBJ whole genome shotgun (WGS) entry which is preliminary data.</text>
</comment>